<dbReference type="Proteomes" id="UP000041356">
    <property type="component" value="Unassembled WGS sequence"/>
</dbReference>
<dbReference type="EMBL" id="CPZF01000019">
    <property type="protein sequence ID" value="CNG59436.1"/>
    <property type="molecule type" value="Genomic_DNA"/>
</dbReference>
<organism evidence="1 2">
    <name type="scientific">Yersinia enterocolitica</name>
    <dbReference type="NCBI Taxonomy" id="630"/>
    <lineage>
        <taxon>Bacteria</taxon>
        <taxon>Pseudomonadati</taxon>
        <taxon>Pseudomonadota</taxon>
        <taxon>Gammaproteobacteria</taxon>
        <taxon>Enterobacterales</taxon>
        <taxon>Yersiniaceae</taxon>
        <taxon>Yersinia</taxon>
    </lineage>
</organism>
<name>A0A9P1Q066_YEREN</name>
<comment type="caution">
    <text evidence="1">The sequence shown here is derived from an EMBL/GenBank/DDBJ whole genome shotgun (WGS) entry which is preliminary data.</text>
</comment>
<gene>
    <name evidence="1" type="ORF">ERS137939_04413</name>
</gene>
<protein>
    <submittedName>
        <fullName evidence="1">Uncharacterized protein</fullName>
    </submittedName>
</protein>
<reference evidence="1 2" key="1">
    <citation type="submission" date="2015-03" db="EMBL/GenBank/DDBJ databases">
        <authorList>
            <consortium name="Pathogen Informatics"/>
            <person name="Murphy D."/>
        </authorList>
    </citation>
    <scope>NUCLEOTIDE SEQUENCE [LARGE SCALE GENOMIC DNA]</scope>
    <source>
        <strain evidence="1 2">IP27818</strain>
    </source>
</reference>
<sequence length="256" mass="28171">MPINSAQPTQISNRNFSPLRSVSIQDNVMLHLHNKAALDSSSKGDIVRTLLLKGTVNIAGTEVEKRTIAVGIQKIYEEELFDILDKNPSYTLKMVSHTAMPPTPLCVAAGAVDTAMHPDIKSNQASQKTITDRATTLKNLLSIPRQFSYAAIYDKPRDDVDQQVNFDQAVATWPNLFAVQTEQEGGAQALTGATYYLSDEKGKTHVFGIRISQANKPSDEQVQLFQGLLASHNVENKLAPLNHLLVNNTHNVPHSF</sequence>
<dbReference type="AlphaFoldDB" id="A0A9P1Q066"/>
<evidence type="ECO:0000313" key="2">
    <source>
        <dbReference type="Proteomes" id="UP000041356"/>
    </source>
</evidence>
<evidence type="ECO:0000313" key="1">
    <source>
        <dbReference type="EMBL" id="CNG59436.1"/>
    </source>
</evidence>
<proteinExistence type="predicted"/>
<accession>A0A9P1Q066</accession>